<dbReference type="AlphaFoldDB" id="A0A1X1TIN4"/>
<dbReference type="STRING" id="126673.AWC01_04055"/>
<reference evidence="1 4" key="2">
    <citation type="journal article" date="2019" name="Emerg. Microbes Infect.">
        <title>Comprehensive subspecies identification of 175 nontuberculous mycobacteria species based on 7547 genomic profiles.</title>
        <authorList>
            <person name="Matsumoto Y."/>
            <person name="Kinjo T."/>
            <person name="Motooka D."/>
            <person name="Nabeya D."/>
            <person name="Jung N."/>
            <person name="Uechi K."/>
            <person name="Horii T."/>
            <person name="Iida T."/>
            <person name="Fujita J."/>
            <person name="Nakamura S."/>
        </authorList>
    </citation>
    <scope>NUCLEOTIDE SEQUENCE [LARGE SCALE GENOMIC DNA]</scope>
    <source>
        <strain evidence="1 4">JCM 12405</strain>
    </source>
</reference>
<reference evidence="1" key="3">
    <citation type="submission" date="2020-02" db="EMBL/GenBank/DDBJ databases">
        <authorList>
            <person name="Matsumoto Y."/>
            <person name="Motooka D."/>
            <person name="Nakamura S."/>
        </authorList>
    </citation>
    <scope>NUCLEOTIDE SEQUENCE</scope>
    <source>
        <strain evidence="1">JCM 12405</strain>
    </source>
</reference>
<organism evidence="2 3">
    <name type="scientific">Mycolicibacterium doricum</name>
    <dbReference type="NCBI Taxonomy" id="126673"/>
    <lineage>
        <taxon>Bacteria</taxon>
        <taxon>Bacillati</taxon>
        <taxon>Actinomycetota</taxon>
        <taxon>Actinomycetes</taxon>
        <taxon>Mycobacteriales</taxon>
        <taxon>Mycobacteriaceae</taxon>
        <taxon>Mycolicibacterium</taxon>
    </lineage>
</organism>
<dbReference type="Proteomes" id="UP000193564">
    <property type="component" value="Unassembled WGS sequence"/>
</dbReference>
<dbReference type="KEGG" id="mdr:MDOR_32350"/>
<evidence type="ECO:0000313" key="1">
    <source>
        <dbReference type="EMBL" id="BBZ09066.1"/>
    </source>
</evidence>
<evidence type="ECO:0000313" key="2">
    <source>
        <dbReference type="EMBL" id="ORV44442.1"/>
    </source>
</evidence>
<accession>A0A1X1TIN4</accession>
<gene>
    <name evidence="2" type="ORF">AWC01_04055</name>
    <name evidence="1" type="ORF">MDOR_32350</name>
</gene>
<sequence length="78" mass="8106">MCAATVGVLLESMLDVDPEDRCVTIRPPGWCEECGPRPAARRTSVIEGGLSVESGLSVEGGLSVESGLSIDIVKFDAA</sequence>
<name>A0A1X1TIN4_9MYCO</name>
<proteinExistence type="predicted"/>
<dbReference type="RefSeq" id="WP_085188433.1">
    <property type="nucleotide sequence ID" value="NZ_AP022605.1"/>
</dbReference>
<protein>
    <submittedName>
        <fullName evidence="2">Uncharacterized protein</fullName>
    </submittedName>
</protein>
<dbReference type="EMBL" id="LQOS01000013">
    <property type="protein sequence ID" value="ORV44442.1"/>
    <property type="molecule type" value="Genomic_DNA"/>
</dbReference>
<keyword evidence="3" id="KW-1185">Reference proteome</keyword>
<reference evidence="2 3" key="1">
    <citation type="submission" date="2016-01" db="EMBL/GenBank/DDBJ databases">
        <title>The new phylogeny of the genus Mycobacterium.</title>
        <authorList>
            <person name="Tarcisio F."/>
            <person name="Conor M."/>
            <person name="Antonella G."/>
            <person name="Elisabetta G."/>
            <person name="Giulia F.S."/>
            <person name="Sara T."/>
            <person name="Anna F."/>
            <person name="Clotilde B."/>
            <person name="Roberto B."/>
            <person name="Veronica D.S."/>
            <person name="Fabio R."/>
            <person name="Monica P."/>
            <person name="Olivier J."/>
            <person name="Enrico T."/>
            <person name="Nicola S."/>
        </authorList>
    </citation>
    <scope>NUCLEOTIDE SEQUENCE [LARGE SCALE GENOMIC DNA]</scope>
    <source>
        <strain evidence="2 3">DSM 44339</strain>
    </source>
</reference>
<dbReference type="EMBL" id="AP022605">
    <property type="protein sequence ID" value="BBZ09066.1"/>
    <property type="molecule type" value="Genomic_DNA"/>
</dbReference>
<dbReference type="Proteomes" id="UP000467201">
    <property type="component" value="Chromosome"/>
</dbReference>
<evidence type="ECO:0000313" key="4">
    <source>
        <dbReference type="Proteomes" id="UP000467201"/>
    </source>
</evidence>
<evidence type="ECO:0000313" key="3">
    <source>
        <dbReference type="Proteomes" id="UP000193564"/>
    </source>
</evidence>